<evidence type="ECO:0000256" key="7">
    <source>
        <dbReference type="ARBA" id="ARBA00012491"/>
    </source>
</evidence>
<organism evidence="12">
    <name type="scientific">viral metagenome</name>
    <dbReference type="NCBI Taxonomy" id="1070528"/>
    <lineage>
        <taxon>unclassified sequences</taxon>
        <taxon>metagenomes</taxon>
        <taxon>organismal metagenomes</taxon>
    </lineage>
</organism>
<protein>
    <recommendedName>
        <fullName evidence="7">N-acylneuraminate cytidylyltransferase</fullName>
        <ecNumber evidence="7">2.7.7.43</ecNumber>
    </recommendedName>
</protein>
<dbReference type="UniPathway" id="UPA00628"/>
<dbReference type="InterPro" id="IPR003329">
    <property type="entry name" value="Cytidylyl_trans"/>
</dbReference>
<dbReference type="EMBL" id="MN739453">
    <property type="protein sequence ID" value="QHT05359.1"/>
    <property type="molecule type" value="Genomic_DNA"/>
</dbReference>
<dbReference type="SUPFAM" id="SSF51569">
    <property type="entry name" value="Aldolase"/>
    <property type="match status" value="1"/>
</dbReference>
<dbReference type="InterPro" id="IPR013785">
    <property type="entry name" value="Aldolase_TIM"/>
</dbReference>
<evidence type="ECO:0000256" key="5">
    <source>
        <dbReference type="ARBA" id="ARBA00010726"/>
    </source>
</evidence>
<dbReference type="AlphaFoldDB" id="A0A6C0CNS6"/>
<dbReference type="Gene3D" id="3.40.50.1000">
    <property type="entry name" value="HAD superfamily/HAD-like"/>
    <property type="match status" value="1"/>
</dbReference>
<dbReference type="Pfam" id="PF00702">
    <property type="entry name" value="Hydrolase"/>
    <property type="match status" value="1"/>
</dbReference>
<dbReference type="PROSITE" id="PS50991">
    <property type="entry name" value="PYR_CT"/>
    <property type="match status" value="1"/>
</dbReference>
<evidence type="ECO:0000256" key="10">
    <source>
        <dbReference type="ARBA" id="ARBA00022842"/>
    </source>
</evidence>
<dbReference type="Gene3D" id="3.40.50.720">
    <property type="entry name" value="NAD(P)-binding Rossmann-like Domain"/>
    <property type="match status" value="1"/>
</dbReference>
<keyword evidence="10" id="KW-0460">Magnesium</keyword>
<evidence type="ECO:0000256" key="6">
    <source>
        <dbReference type="ARBA" id="ARBA00011881"/>
    </source>
</evidence>
<dbReference type="Pfam" id="PF01370">
    <property type="entry name" value="Epimerase"/>
    <property type="match status" value="1"/>
</dbReference>
<keyword evidence="8" id="KW-0479">Metal-binding</keyword>
<dbReference type="InterPro" id="IPR000891">
    <property type="entry name" value="PYR_CT"/>
</dbReference>
<comment type="subunit">
    <text evidence="6">Homotetramer.</text>
</comment>
<evidence type="ECO:0000256" key="1">
    <source>
        <dbReference type="ARBA" id="ARBA00001862"/>
    </source>
</evidence>
<comment type="similarity">
    <text evidence="4">Belongs to the KdsC family.</text>
</comment>
<dbReference type="Pfam" id="PF00682">
    <property type="entry name" value="HMGL-like"/>
    <property type="match status" value="1"/>
</dbReference>
<dbReference type="SFLD" id="SFLDG01138">
    <property type="entry name" value="C1.6.2:_Deoxy-d-mannose-octulo"/>
    <property type="match status" value="1"/>
</dbReference>
<dbReference type="InterPro" id="IPR010023">
    <property type="entry name" value="KdsC_fam"/>
</dbReference>
<dbReference type="SFLD" id="SFLDS00003">
    <property type="entry name" value="Haloacid_Dehalogenase"/>
    <property type="match status" value="1"/>
</dbReference>
<dbReference type="SUPFAM" id="SSF51735">
    <property type="entry name" value="NAD(P)-binding Rossmann-fold domains"/>
    <property type="match status" value="1"/>
</dbReference>
<evidence type="ECO:0000256" key="8">
    <source>
        <dbReference type="ARBA" id="ARBA00022723"/>
    </source>
</evidence>
<dbReference type="GO" id="GO:0046872">
    <property type="term" value="F:metal ion binding"/>
    <property type="evidence" value="ECO:0007669"/>
    <property type="project" value="UniProtKB-KW"/>
</dbReference>
<reference evidence="12" key="1">
    <citation type="journal article" date="2020" name="Nature">
        <title>Giant virus diversity and host interactions through global metagenomics.</title>
        <authorList>
            <person name="Schulz F."/>
            <person name="Roux S."/>
            <person name="Paez-Espino D."/>
            <person name="Jungbluth S."/>
            <person name="Walsh D.A."/>
            <person name="Denef V.J."/>
            <person name="McMahon K.D."/>
            <person name="Konstantinidis K.T."/>
            <person name="Eloe-Fadrosh E.A."/>
            <person name="Kyrpides N.C."/>
            <person name="Woyke T."/>
        </authorList>
    </citation>
    <scope>NUCLEOTIDE SEQUENCE</scope>
    <source>
        <strain evidence="12">GVMAG-M-3300021375-17</strain>
    </source>
</reference>
<dbReference type="PANTHER" id="PTHR21485">
    <property type="entry name" value="HAD SUPERFAMILY MEMBERS CMAS AND KDSC"/>
    <property type="match status" value="1"/>
</dbReference>
<dbReference type="InterPro" id="IPR029044">
    <property type="entry name" value="Nucleotide-diphossugar_trans"/>
</dbReference>
<evidence type="ECO:0000256" key="4">
    <source>
        <dbReference type="ARBA" id="ARBA00005893"/>
    </source>
</evidence>
<proteinExistence type="inferred from homology"/>
<name>A0A6C0CNS6_9ZZZZ</name>
<evidence type="ECO:0000256" key="9">
    <source>
        <dbReference type="ARBA" id="ARBA00022801"/>
    </source>
</evidence>
<keyword evidence="9" id="KW-0378">Hydrolase</keyword>
<evidence type="ECO:0000256" key="2">
    <source>
        <dbReference type="ARBA" id="ARBA00001946"/>
    </source>
</evidence>
<dbReference type="InterPro" id="IPR036412">
    <property type="entry name" value="HAD-like_sf"/>
</dbReference>
<comment type="catalytic activity">
    <reaction evidence="1">
        <text>an N-acylneuraminate + CTP = a CMP-N-acyl-beta-neuraminate + diphosphate</text>
        <dbReference type="Rhea" id="RHEA:11344"/>
        <dbReference type="ChEBI" id="CHEBI:33019"/>
        <dbReference type="ChEBI" id="CHEBI:37563"/>
        <dbReference type="ChEBI" id="CHEBI:60073"/>
        <dbReference type="ChEBI" id="CHEBI:68671"/>
        <dbReference type="EC" id="2.7.7.43"/>
    </reaction>
</comment>
<evidence type="ECO:0000313" key="12">
    <source>
        <dbReference type="EMBL" id="QHT05359.1"/>
    </source>
</evidence>
<dbReference type="GO" id="GO:0016788">
    <property type="term" value="F:hydrolase activity, acting on ester bonds"/>
    <property type="evidence" value="ECO:0007669"/>
    <property type="project" value="InterPro"/>
</dbReference>
<dbReference type="InterPro" id="IPR036291">
    <property type="entry name" value="NAD(P)-bd_dom_sf"/>
</dbReference>
<accession>A0A6C0CNS6</accession>
<evidence type="ECO:0000259" key="11">
    <source>
        <dbReference type="PROSITE" id="PS50991"/>
    </source>
</evidence>
<dbReference type="SUPFAM" id="SSF56784">
    <property type="entry name" value="HAD-like"/>
    <property type="match status" value="1"/>
</dbReference>
<dbReference type="Gene3D" id="3.90.25.10">
    <property type="entry name" value="UDP-galactose 4-epimerase, domain 1"/>
    <property type="match status" value="1"/>
</dbReference>
<comment type="cofactor">
    <cofactor evidence="2">
        <name>Mg(2+)</name>
        <dbReference type="ChEBI" id="CHEBI:18420"/>
    </cofactor>
</comment>
<dbReference type="InterPro" id="IPR023214">
    <property type="entry name" value="HAD_sf"/>
</dbReference>
<dbReference type="GO" id="GO:0008781">
    <property type="term" value="F:N-acylneuraminate cytidylyltransferase activity"/>
    <property type="evidence" value="ECO:0007669"/>
    <property type="project" value="UniProtKB-EC"/>
</dbReference>
<dbReference type="InterPro" id="IPR050793">
    <property type="entry name" value="CMP-NeuNAc_synthase"/>
</dbReference>
<dbReference type="SFLD" id="SFLDG01136">
    <property type="entry name" value="C1.6:_Phosphoserine_Phosphatas"/>
    <property type="match status" value="1"/>
</dbReference>
<dbReference type="GO" id="GO:0006054">
    <property type="term" value="P:N-acetylneuraminate metabolic process"/>
    <property type="evidence" value="ECO:0007669"/>
    <property type="project" value="UniProtKB-UniPathway"/>
</dbReference>
<dbReference type="EC" id="2.7.7.43" evidence="7"/>
<dbReference type="PANTHER" id="PTHR21485:SF3">
    <property type="entry name" value="N-ACYLNEURAMINATE CYTIDYLYLTRANSFERASE"/>
    <property type="match status" value="1"/>
</dbReference>
<comment type="pathway">
    <text evidence="3">Amino-sugar metabolism; N-acetylneuraminate metabolism.</text>
</comment>
<dbReference type="SUPFAM" id="SSF53448">
    <property type="entry name" value="Nucleotide-diphospho-sugar transferases"/>
    <property type="match status" value="1"/>
</dbReference>
<dbReference type="InterPro" id="IPR001509">
    <property type="entry name" value="Epimerase_deHydtase"/>
</dbReference>
<comment type="similarity">
    <text evidence="5">Belongs to the CMP-NeuNAc synthase family.</text>
</comment>
<evidence type="ECO:0000256" key="3">
    <source>
        <dbReference type="ARBA" id="ARBA00005141"/>
    </source>
</evidence>
<dbReference type="Gene3D" id="3.90.550.10">
    <property type="entry name" value="Spore Coat Polysaccharide Biosynthesis Protein SpsA, Chain A"/>
    <property type="match status" value="1"/>
</dbReference>
<feature type="domain" description="Pyruvate carboxyltransferase" evidence="11">
    <location>
        <begin position="724"/>
        <end position="992"/>
    </location>
</feature>
<sequence>MIKLVVFDFDGVFTDGMFNFDNNNNVNKSYNAKDAYSLNILKQNNIKCGIITNDKIVSIKHAPHIFDRLDKVSIGSEKPKLDIITEWIKEYNLSYKEVAYIGDDLPDIPILENVGFSGCPNDAIEDVKNISNYICKNDGGKGGVREFVDLIIKNNIKYTKPKTQSYKYLITGGYGFLGINFINYLIENGTSADEIVVIDNLSSSNTFIDKYSFMKGISLIEGDIGNDILMNNLNFNVDVIFHFAAQSGGQGSFDDTVYDSNTNAKGTLLLLNFARRVHCTKIIFTSTCAVYGGMNTDAKSYNEDSEIDTNTFYAINKHTSEKYLKLYEKNYGINYTIFRLFNCYGPYQNLMNMKQGMVSIFMKQILSNDYPEIIVKGSLERVRDFVYVKDVVKILYDSIINPKFENELFNLGSGIPTNVGNLLTKLIENTKKKRIVVKGETSGDMGKLYADNSKLQNIYDNKFIFTPLDVGIKEFCEHYFINTTETKNDGKITAIIPVRKGSQRCKNKNIRNFGDTNLLKLKIKSLKQVKGIEEIIVSTDCDDMISIAEELNVKVHKRDEYYASSECPNYKYWTYLAENVGYCSNIMMVNVVSPLIDSNIINNFIDKFVQLKYTNMVTVNEQKSFFCNSLTTNGINFDSTKAPNSQELIPLSEITFGICIATKKQIINSRCIYGEKPVFFNVDSISGIDIDENSDFIKAELLYNENILNENTCKMILEKRSDKIELLDCTIRDGGYLNNWEFTDEEVLDCYKAASEAGYDYFEIGFRTNKKLLLNKGKWCYCIEDDINNIYQQYQGCKIVVMAKMDTVTIDDFVKKSESNISMVRVLLARVTNENGVKICKYNKNDLERTKNFCQELINYGYEVCVNFGCGDIIDECEITLIAHTFYDVNIKALYLADTYGGFNTNNIPKQLHRFYHEFDKYKSNISIGFHCHNNNGDALDKTKKAIFHGCNIIDSCIGGLGRGAGNLKSEELMSYLYTDKTKYIHKIYPLIVYFDKHILSKKEYNIKQMNHPYYKISGYISLHPDYISDILLNHNSSVEEDINLIVKLDEYTKQTNKRNYNKELICVL</sequence>
<dbReference type="Pfam" id="PF02348">
    <property type="entry name" value="CTP_transf_3"/>
    <property type="match status" value="1"/>
</dbReference>
<dbReference type="Gene3D" id="3.20.20.70">
    <property type="entry name" value="Aldolase class I"/>
    <property type="match status" value="1"/>
</dbReference>